<evidence type="ECO:0000256" key="3">
    <source>
        <dbReference type="SAM" id="MobiDB-lite"/>
    </source>
</evidence>
<dbReference type="PANTHER" id="PTHR45712:SF22">
    <property type="entry name" value="INSULIN-LIKE GROWTH FACTOR-BINDING PROTEIN COMPLEX ACID LABILE SUBUNIT"/>
    <property type="match status" value="1"/>
</dbReference>
<keyword evidence="6" id="KW-1185">Reference proteome</keyword>
<keyword evidence="2" id="KW-0677">Repeat</keyword>
<dbReference type="EMBL" id="AP028922">
    <property type="protein sequence ID" value="BET02442.1"/>
    <property type="molecule type" value="Genomic_DNA"/>
</dbReference>
<evidence type="ECO:0000313" key="5">
    <source>
        <dbReference type="EMBL" id="BET02442.1"/>
    </source>
</evidence>
<evidence type="ECO:0000256" key="4">
    <source>
        <dbReference type="SAM" id="Phobius"/>
    </source>
</evidence>
<accession>A0ABN7BDN3</accession>
<feature type="compositionally biased region" description="Low complexity" evidence="3">
    <location>
        <begin position="287"/>
        <end position="327"/>
    </location>
</feature>
<feature type="transmembrane region" description="Helical" evidence="4">
    <location>
        <begin position="235"/>
        <end position="257"/>
    </location>
</feature>
<dbReference type="InterPro" id="IPR001611">
    <property type="entry name" value="Leu-rich_rpt"/>
</dbReference>
<dbReference type="SUPFAM" id="SSF52058">
    <property type="entry name" value="L domain-like"/>
    <property type="match status" value="1"/>
</dbReference>
<gene>
    <name evidence="5" type="ORF">NTJ_15254</name>
</gene>
<evidence type="ECO:0000313" key="6">
    <source>
        <dbReference type="Proteomes" id="UP001307889"/>
    </source>
</evidence>
<dbReference type="Gene3D" id="3.80.10.10">
    <property type="entry name" value="Ribonuclease Inhibitor"/>
    <property type="match status" value="1"/>
</dbReference>
<dbReference type="PROSITE" id="PS51450">
    <property type="entry name" value="LRR"/>
    <property type="match status" value="2"/>
</dbReference>
<evidence type="ECO:0000256" key="2">
    <source>
        <dbReference type="ARBA" id="ARBA00022737"/>
    </source>
</evidence>
<dbReference type="InterPro" id="IPR032675">
    <property type="entry name" value="LRR_dom_sf"/>
</dbReference>
<dbReference type="SMART" id="SM00369">
    <property type="entry name" value="LRR_TYP"/>
    <property type="match status" value="3"/>
</dbReference>
<protein>
    <submittedName>
        <fullName evidence="5">Leucine Rich Repeat</fullName>
    </submittedName>
</protein>
<keyword evidence="1" id="KW-0433">Leucine-rich repeat</keyword>
<organism evidence="5 6">
    <name type="scientific">Nesidiocoris tenuis</name>
    <dbReference type="NCBI Taxonomy" id="355587"/>
    <lineage>
        <taxon>Eukaryota</taxon>
        <taxon>Metazoa</taxon>
        <taxon>Ecdysozoa</taxon>
        <taxon>Arthropoda</taxon>
        <taxon>Hexapoda</taxon>
        <taxon>Insecta</taxon>
        <taxon>Pterygota</taxon>
        <taxon>Neoptera</taxon>
        <taxon>Paraneoptera</taxon>
        <taxon>Hemiptera</taxon>
        <taxon>Heteroptera</taxon>
        <taxon>Panheteroptera</taxon>
        <taxon>Cimicomorpha</taxon>
        <taxon>Miridae</taxon>
        <taxon>Dicyphina</taxon>
        <taxon>Nesidiocoris</taxon>
    </lineage>
</organism>
<keyword evidence="4" id="KW-0812">Transmembrane</keyword>
<dbReference type="InterPro" id="IPR050333">
    <property type="entry name" value="SLRP"/>
</dbReference>
<sequence>MLGADCSELNLVQIPAVSRPVEVLDASGNRIRILKNESFVAYDSLRFLYLFDNSIVIIEPGAFEPLVNLEVLDLHLNSIRELPPLLPFTLRKLNLAENDVKTNLPLDHAQSLTYLSLAGNRLAAIPNMGILPELVDLNMTDNPLEVLNINQLSAFCQLETLRLPTSLMATSYTSTCDCVRVNTWILKHSIYVDPQFNCTVIDESECLSNGSSEAQSAYAACKAAHQAYKWTGNSIWALGVGGACALLFVTILLLYLWRRKYTKPRSPPCQPSAEEVRKMKLLKRSTSRSFVSRASFRSPKTSSGTLRSKNSSSTSTTTTTSTCNSYTKPPPAKTAISACQANTARKEVP</sequence>
<dbReference type="PANTHER" id="PTHR45712">
    <property type="entry name" value="AGAP008170-PA"/>
    <property type="match status" value="1"/>
</dbReference>
<feature type="region of interest" description="Disordered" evidence="3">
    <location>
        <begin position="284"/>
        <end position="349"/>
    </location>
</feature>
<reference evidence="5 6" key="1">
    <citation type="submission" date="2023-09" db="EMBL/GenBank/DDBJ databases">
        <title>Nesidiocoris tenuis whole genome shotgun sequence.</title>
        <authorList>
            <person name="Shibata T."/>
            <person name="Shimoda M."/>
            <person name="Kobayashi T."/>
            <person name="Uehara T."/>
        </authorList>
    </citation>
    <scope>NUCLEOTIDE SEQUENCE [LARGE SCALE GENOMIC DNA]</scope>
    <source>
        <strain evidence="5 6">Japan</strain>
    </source>
</reference>
<dbReference type="Proteomes" id="UP001307889">
    <property type="component" value="Chromosome 14"/>
</dbReference>
<dbReference type="InterPro" id="IPR003591">
    <property type="entry name" value="Leu-rich_rpt_typical-subtyp"/>
</dbReference>
<keyword evidence="4" id="KW-0472">Membrane</keyword>
<name>A0ABN7BDN3_9HEMI</name>
<keyword evidence="4" id="KW-1133">Transmembrane helix</keyword>
<proteinExistence type="predicted"/>
<evidence type="ECO:0000256" key="1">
    <source>
        <dbReference type="ARBA" id="ARBA00022614"/>
    </source>
</evidence>